<accession>A0A2N5SJM0</accession>
<sequence>MNKIEVQQCSVCVQSKMHCRAFKSRSAHRATTPGQLVHLDVGSYEVVSREGYKYFVTFVDDFSKSAVVYPMKSKSAVFSCFKLFQATFKKDGAFTVKSLRSDNGGEYLLDAFQKYLAEAGISHEPGPPHTPELNGVAERINHTIHNLVRCAPLSAKLPKSFWADALRHTMFTFNSVPCRTPSGFTSPNKLLQKPLLDASYLHPFGCLAWYKVPEAGRKKLDKKGRASVLLLYLSDGNGYCLWDLDKRSMVKSRDVLFEDCTFPYGTPLVAPPQPVMFELPWPDKSTPAPSPSPAPSPLDDPPVPPSDPKVKVPAQCPPSRQPDPLPPPTPAVLPPSPSQPIPTAPQPAPICQSGRERCPPRQKSPNKHRWIKATEEEYSLLVGMDTWRLVPRPQKRKIIKSNLLASRNWKARQVDFKTAFLNGCLSEPVYMEQPQGFKDPRHPDWVCEVPRSIYGLKQSPCEWNLELHDALISNGLTQSTFDPTLYFRLQQNQLVGAVAIHVDDLAVVGKDSFIDPLISSLGKRFAIGANKDLHHFLLLKIDHNQDNHLIYLSQGHYIDDLQARFLFTSPITVSTPTDTSFKDLVPRKPSKPASPGPYNQLVKSLLWAAQCTRLDVSFAVNRLSQFLKDPLEWHWNAAIRVLHYLILTKHLRLHLDGPLTCSGYSDSDWAEDRHDC</sequence>
<evidence type="ECO:0000256" key="5">
    <source>
        <dbReference type="ARBA" id="ARBA00048173"/>
    </source>
</evidence>
<dbReference type="GO" id="GO:0003964">
    <property type="term" value="F:RNA-directed DNA polymerase activity"/>
    <property type="evidence" value="ECO:0007669"/>
    <property type="project" value="UniProtKB-EC"/>
</dbReference>
<dbReference type="AlphaFoldDB" id="A0A2N5SJM0"/>
<evidence type="ECO:0000256" key="4">
    <source>
        <dbReference type="ARBA" id="ARBA00022884"/>
    </source>
</evidence>
<dbReference type="InterPro" id="IPR012337">
    <property type="entry name" value="RNaseH-like_sf"/>
</dbReference>
<dbReference type="PANTHER" id="PTHR42648:SF24">
    <property type="entry name" value="INTEGRASE CATALYTIC DOMAIN-CONTAINING PROTEIN"/>
    <property type="match status" value="1"/>
</dbReference>
<keyword evidence="10" id="KW-1185">Reference proteome</keyword>
<feature type="compositionally biased region" description="Pro residues" evidence="7">
    <location>
        <begin position="288"/>
        <end position="307"/>
    </location>
</feature>
<dbReference type="PROSITE" id="PS50994">
    <property type="entry name" value="INTEGRASE"/>
    <property type="match status" value="1"/>
</dbReference>
<proteinExistence type="predicted"/>
<evidence type="ECO:0000313" key="9">
    <source>
        <dbReference type="EMBL" id="PLW13419.1"/>
    </source>
</evidence>
<dbReference type="InterPro" id="IPR036397">
    <property type="entry name" value="RNaseH_sf"/>
</dbReference>
<dbReference type="Pfam" id="PF25597">
    <property type="entry name" value="SH3_retrovirus"/>
    <property type="match status" value="1"/>
</dbReference>
<evidence type="ECO:0000256" key="2">
    <source>
        <dbReference type="ARBA" id="ARBA00022723"/>
    </source>
</evidence>
<evidence type="ECO:0000256" key="6">
    <source>
        <dbReference type="ARBA" id="ARBA00049244"/>
    </source>
</evidence>
<dbReference type="OrthoDB" id="3344688at2759"/>
<protein>
    <recommendedName>
        <fullName evidence="8">Integrase catalytic domain-containing protein</fullName>
    </recommendedName>
</protein>
<evidence type="ECO:0000256" key="3">
    <source>
        <dbReference type="ARBA" id="ARBA00022801"/>
    </source>
</evidence>
<dbReference type="GO" id="GO:0032196">
    <property type="term" value="P:transposition"/>
    <property type="evidence" value="ECO:0007669"/>
    <property type="project" value="UniProtKB-KW"/>
</dbReference>
<dbReference type="GO" id="GO:0003723">
    <property type="term" value="F:RNA binding"/>
    <property type="evidence" value="ECO:0007669"/>
    <property type="project" value="UniProtKB-KW"/>
</dbReference>
<reference evidence="9 10" key="1">
    <citation type="submission" date="2017-11" db="EMBL/GenBank/DDBJ databases">
        <title>De novo assembly and phasing of dikaryotic genomes from two isolates of Puccinia coronata f. sp. avenae, the causal agent of oat crown rust.</title>
        <authorList>
            <person name="Miller M.E."/>
            <person name="Zhang Y."/>
            <person name="Omidvar V."/>
            <person name="Sperschneider J."/>
            <person name="Schwessinger B."/>
            <person name="Raley C."/>
            <person name="Palmer J.M."/>
            <person name="Garnica D."/>
            <person name="Upadhyaya N."/>
            <person name="Rathjen J."/>
            <person name="Taylor J.M."/>
            <person name="Park R.F."/>
            <person name="Dodds P.N."/>
            <person name="Hirsch C.D."/>
            <person name="Kianian S.F."/>
            <person name="Figueroa M."/>
        </authorList>
    </citation>
    <scope>NUCLEOTIDE SEQUENCE [LARGE SCALE GENOMIC DNA]</scope>
    <source>
        <strain evidence="9">12NC29</strain>
    </source>
</reference>
<evidence type="ECO:0000256" key="1">
    <source>
        <dbReference type="ARBA" id="ARBA00022578"/>
    </source>
</evidence>
<feature type="compositionally biased region" description="Pro residues" evidence="7">
    <location>
        <begin position="315"/>
        <end position="348"/>
    </location>
</feature>
<evidence type="ECO:0000256" key="7">
    <source>
        <dbReference type="SAM" id="MobiDB-lite"/>
    </source>
</evidence>
<dbReference type="STRING" id="200324.A0A2N5SJM0"/>
<dbReference type="InterPro" id="IPR039537">
    <property type="entry name" value="Retrotran_Ty1/copia-like"/>
</dbReference>
<comment type="catalytic activity">
    <reaction evidence="5">
        <text>DNA(n) + a 2'-deoxyribonucleoside 5'-triphosphate = DNA(n+1) + diphosphate</text>
        <dbReference type="Rhea" id="RHEA:22508"/>
        <dbReference type="Rhea" id="RHEA-COMP:17339"/>
        <dbReference type="Rhea" id="RHEA-COMP:17340"/>
        <dbReference type="ChEBI" id="CHEBI:33019"/>
        <dbReference type="ChEBI" id="CHEBI:61560"/>
        <dbReference type="ChEBI" id="CHEBI:173112"/>
        <dbReference type="EC" id="2.7.7.49"/>
    </reaction>
</comment>
<dbReference type="Proteomes" id="UP000235388">
    <property type="component" value="Unassembled WGS sequence"/>
</dbReference>
<keyword evidence="4" id="KW-0694">RNA-binding</keyword>
<dbReference type="Pfam" id="PF00665">
    <property type="entry name" value="rve"/>
    <property type="match status" value="1"/>
</dbReference>
<dbReference type="GO" id="GO:0005634">
    <property type="term" value="C:nucleus"/>
    <property type="evidence" value="ECO:0007669"/>
    <property type="project" value="UniProtKB-ARBA"/>
</dbReference>
<dbReference type="Gene3D" id="3.30.420.10">
    <property type="entry name" value="Ribonuclease H-like superfamily/Ribonuclease H"/>
    <property type="match status" value="1"/>
</dbReference>
<dbReference type="GO" id="GO:0015074">
    <property type="term" value="P:DNA integration"/>
    <property type="evidence" value="ECO:0007669"/>
    <property type="project" value="InterPro"/>
</dbReference>
<dbReference type="InterPro" id="IPR013103">
    <property type="entry name" value="RVT_2"/>
</dbReference>
<keyword evidence="1" id="KW-0815">Transposition</keyword>
<dbReference type="SUPFAM" id="SSF53098">
    <property type="entry name" value="Ribonuclease H-like"/>
    <property type="match status" value="1"/>
</dbReference>
<gene>
    <name evidence="9" type="ORF">PCANC_22204</name>
</gene>
<keyword evidence="2" id="KW-0479">Metal-binding</keyword>
<dbReference type="GO" id="GO:0016787">
    <property type="term" value="F:hydrolase activity"/>
    <property type="evidence" value="ECO:0007669"/>
    <property type="project" value="UniProtKB-KW"/>
</dbReference>
<evidence type="ECO:0000313" key="10">
    <source>
        <dbReference type="Proteomes" id="UP000235388"/>
    </source>
</evidence>
<dbReference type="EMBL" id="PGCJ01000950">
    <property type="protein sequence ID" value="PLW13419.1"/>
    <property type="molecule type" value="Genomic_DNA"/>
</dbReference>
<evidence type="ECO:0000259" key="8">
    <source>
        <dbReference type="PROSITE" id="PS50994"/>
    </source>
</evidence>
<dbReference type="Pfam" id="PF07727">
    <property type="entry name" value="RVT_2"/>
    <property type="match status" value="1"/>
</dbReference>
<dbReference type="PANTHER" id="PTHR42648">
    <property type="entry name" value="TRANSPOSASE, PUTATIVE-RELATED"/>
    <property type="match status" value="1"/>
</dbReference>
<comment type="catalytic activity">
    <reaction evidence="6">
        <text>DNA(n) + a 2'-deoxyribonucleoside 5'-triphosphate = DNA(n+1) + diphosphate</text>
        <dbReference type="Rhea" id="RHEA:22508"/>
        <dbReference type="Rhea" id="RHEA-COMP:17339"/>
        <dbReference type="Rhea" id="RHEA-COMP:17340"/>
        <dbReference type="ChEBI" id="CHEBI:33019"/>
        <dbReference type="ChEBI" id="CHEBI:61560"/>
        <dbReference type="ChEBI" id="CHEBI:173112"/>
        <dbReference type="EC" id="2.7.7.7"/>
    </reaction>
</comment>
<name>A0A2N5SJM0_9BASI</name>
<dbReference type="GO" id="GO:0046872">
    <property type="term" value="F:metal ion binding"/>
    <property type="evidence" value="ECO:0007669"/>
    <property type="project" value="UniProtKB-KW"/>
</dbReference>
<keyword evidence="3" id="KW-0378">Hydrolase</keyword>
<dbReference type="InterPro" id="IPR001584">
    <property type="entry name" value="Integrase_cat-core"/>
</dbReference>
<comment type="caution">
    <text evidence="9">The sequence shown here is derived from an EMBL/GenBank/DDBJ whole genome shotgun (WGS) entry which is preliminary data.</text>
</comment>
<feature type="region of interest" description="Disordered" evidence="7">
    <location>
        <begin position="279"/>
        <end position="367"/>
    </location>
</feature>
<organism evidence="9 10">
    <name type="scientific">Puccinia coronata f. sp. avenae</name>
    <dbReference type="NCBI Taxonomy" id="200324"/>
    <lineage>
        <taxon>Eukaryota</taxon>
        <taxon>Fungi</taxon>
        <taxon>Dikarya</taxon>
        <taxon>Basidiomycota</taxon>
        <taxon>Pucciniomycotina</taxon>
        <taxon>Pucciniomycetes</taxon>
        <taxon>Pucciniales</taxon>
        <taxon>Pucciniaceae</taxon>
        <taxon>Puccinia</taxon>
    </lineage>
</organism>
<dbReference type="GO" id="GO:0003887">
    <property type="term" value="F:DNA-directed DNA polymerase activity"/>
    <property type="evidence" value="ECO:0007669"/>
    <property type="project" value="UniProtKB-EC"/>
</dbReference>
<feature type="domain" description="Integrase catalytic" evidence="8">
    <location>
        <begin position="29"/>
        <end position="195"/>
    </location>
</feature>
<dbReference type="InterPro" id="IPR057670">
    <property type="entry name" value="SH3_retrovirus"/>
</dbReference>